<proteinExistence type="predicted"/>
<protein>
    <submittedName>
        <fullName evidence="2">Uncharacterized protein</fullName>
    </submittedName>
</protein>
<dbReference type="EMBL" id="PXYV01000116">
    <property type="protein sequence ID" value="PSR19915.1"/>
    <property type="molecule type" value="Genomic_DNA"/>
</dbReference>
<keyword evidence="1" id="KW-1133">Transmembrane helix</keyword>
<organism evidence="2 3">
    <name type="scientific">Sulfobacillus acidophilus</name>
    <dbReference type="NCBI Taxonomy" id="53633"/>
    <lineage>
        <taxon>Bacteria</taxon>
        <taxon>Bacillati</taxon>
        <taxon>Bacillota</taxon>
        <taxon>Clostridia</taxon>
        <taxon>Eubacteriales</taxon>
        <taxon>Clostridiales Family XVII. Incertae Sedis</taxon>
        <taxon>Sulfobacillus</taxon>
    </lineage>
</organism>
<dbReference type="AlphaFoldDB" id="A0A2T2WCE5"/>
<comment type="caution">
    <text evidence="2">The sequence shown here is derived from an EMBL/GenBank/DDBJ whole genome shotgun (WGS) entry which is preliminary data.</text>
</comment>
<name>A0A2T2WCE5_9FIRM</name>
<accession>A0A2T2WCE5</accession>
<keyword evidence="1" id="KW-0472">Membrane</keyword>
<sequence length="144" mass="16103">MSILLLSLAIDSSGGTAPTLSFPSLPAWLPMLWLAGFIGVPLIGLVLWGLYDIFVQTAAWDRTQKTAFRHAVRDAQRRGATPPDWEMWITEEIDRITRQIDWTRIHISSVSSESRVISPNSLDPASPASRALARIIPFRPRSHD</sequence>
<feature type="transmembrane region" description="Helical" evidence="1">
    <location>
        <begin position="31"/>
        <end position="55"/>
    </location>
</feature>
<gene>
    <name evidence="2" type="ORF">C7B45_17550</name>
</gene>
<keyword evidence="1" id="KW-0812">Transmembrane</keyword>
<evidence type="ECO:0000313" key="2">
    <source>
        <dbReference type="EMBL" id="PSR19915.1"/>
    </source>
</evidence>
<dbReference type="Proteomes" id="UP000241848">
    <property type="component" value="Unassembled WGS sequence"/>
</dbReference>
<reference evidence="2 3" key="1">
    <citation type="journal article" date="2014" name="BMC Genomics">
        <title>Comparison of environmental and isolate Sulfobacillus genomes reveals diverse carbon, sulfur, nitrogen, and hydrogen metabolisms.</title>
        <authorList>
            <person name="Justice N.B."/>
            <person name="Norman A."/>
            <person name="Brown C.T."/>
            <person name="Singh A."/>
            <person name="Thomas B.C."/>
            <person name="Banfield J.F."/>
        </authorList>
    </citation>
    <scope>NUCLEOTIDE SEQUENCE [LARGE SCALE GENOMIC DNA]</scope>
    <source>
        <strain evidence="2">AMDSBA3</strain>
    </source>
</reference>
<evidence type="ECO:0000313" key="3">
    <source>
        <dbReference type="Proteomes" id="UP000241848"/>
    </source>
</evidence>
<evidence type="ECO:0000256" key="1">
    <source>
        <dbReference type="SAM" id="Phobius"/>
    </source>
</evidence>